<evidence type="ECO:0000313" key="3">
    <source>
        <dbReference type="Proteomes" id="UP000199076"/>
    </source>
</evidence>
<proteinExistence type="predicted"/>
<dbReference type="OrthoDB" id="186577at2157"/>
<reference evidence="3" key="1">
    <citation type="submission" date="2016-10" db="EMBL/GenBank/DDBJ databases">
        <authorList>
            <person name="Varghese N."/>
            <person name="Submissions S."/>
        </authorList>
    </citation>
    <scope>NUCLEOTIDE SEQUENCE [LARGE SCALE GENOMIC DNA]</scope>
    <source>
        <strain evidence="3">IBRC-M 10760</strain>
    </source>
</reference>
<organism evidence="2 3">
    <name type="scientific">Halorientalis regularis</name>
    <dbReference type="NCBI Taxonomy" id="660518"/>
    <lineage>
        <taxon>Archaea</taxon>
        <taxon>Methanobacteriati</taxon>
        <taxon>Methanobacteriota</taxon>
        <taxon>Stenosarchaea group</taxon>
        <taxon>Halobacteria</taxon>
        <taxon>Halobacteriales</taxon>
        <taxon>Haloarculaceae</taxon>
        <taxon>Halorientalis</taxon>
    </lineage>
</organism>
<dbReference type="RefSeq" id="WP_092689952.1">
    <property type="nucleotide sequence ID" value="NZ_FNBK01000004.1"/>
</dbReference>
<dbReference type="InterPro" id="IPR055547">
    <property type="entry name" value="DUF7123"/>
</dbReference>
<dbReference type="Proteomes" id="UP000199076">
    <property type="component" value="Unassembled WGS sequence"/>
</dbReference>
<evidence type="ECO:0000259" key="1">
    <source>
        <dbReference type="Pfam" id="PF23438"/>
    </source>
</evidence>
<protein>
    <recommendedName>
        <fullName evidence="1">DUF7123 domain-containing protein</fullName>
    </recommendedName>
</protein>
<dbReference type="Pfam" id="PF23438">
    <property type="entry name" value="DUF7123"/>
    <property type="match status" value="1"/>
</dbReference>
<accession>A0A1G7J8N4</accession>
<dbReference type="STRING" id="660518.SAMN05216218_104241"/>
<sequence length="83" mass="9160">MSATATATAQAQTSLSEKQSRILEYLRENADTQTYFKSRLIGDALDMSAKEVGTNMPAIENGDFEVDVEKWGYSSSTTWKVTS</sequence>
<dbReference type="EMBL" id="FNBK01000004">
    <property type="protein sequence ID" value="SDF21144.1"/>
    <property type="molecule type" value="Genomic_DNA"/>
</dbReference>
<gene>
    <name evidence="2" type="ORF">SAMN05216218_104241</name>
</gene>
<name>A0A1G7J8N4_9EURY</name>
<feature type="domain" description="DUF7123" evidence="1">
    <location>
        <begin position="5"/>
        <end position="82"/>
    </location>
</feature>
<evidence type="ECO:0000313" key="2">
    <source>
        <dbReference type="EMBL" id="SDF21144.1"/>
    </source>
</evidence>
<keyword evidence="3" id="KW-1185">Reference proteome</keyword>
<dbReference type="AlphaFoldDB" id="A0A1G7J8N4"/>